<dbReference type="Gene3D" id="1.10.10.60">
    <property type="entry name" value="Homeodomain-like"/>
    <property type="match status" value="1"/>
</dbReference>
<keyword evidence="1" id="KW-0805">Transcription regulation</keyword>
<accession>A0A250IPI8</accession>
<dbReference type="Proteomes" id="UP000217289">
    <property type="component" value="Chromosome"/>
</dbReference>
<dbReference type="SUPFAM" id="SSF46689">
    <property type="entry name" value="Homeodomain-like"/>
    <property type="match status" value="1"/>
</dbReference>
<sequence>MTLTGVQTFRYRGERRHCLAGEGHILHPDELHDGGAGTEEGFGYRILYVDPSLVQQALDGKPLPFVADPVVKHHDMDPALIACLNDIDEPIGDCERVEIALVIAGVLEKHSSAPRNKRVPLCMASLLRVRDLIADDPMIQHPVKEFERVSGLDRWTIARQFRAAFGTSPSRFRTMRQLDLARLMIIGGMPLRDAALEAGFADQSHLSRMFKRTYGLTPARWAAALT</sequence>
<evidence type="ECO:0000259" key="5">
    <source>
        <dbReference type="PROSITE" id="PS01124"/>
    </source>
</evidence>
<keyword evidence="3" id="KW-0010">Activator</keyword>
<feature type="domain" description="HTH araC/xylS-type" evidence="5">
    <location>
        <begin position="127"/>
        <end position="224"/>
    </location>
</feature>
<protein>
    <submittedName>
        <fullName evidence="6">AraC family transcriptional regulator</fullName>
    </submittedName>
</protein>
<dbReference type="InterPro" id="IPR018060">
    <property type="entry name" value="HTH_AraC"/>
</dbReference>
<dbReference type="EMBL" id="CP022163">
    <property type="protein sequence ID" value="ATB33160.1"/>
    <property type="molecule type" value="Genomic_DNA"/>
</dbReference>
<keyword evidence="2" id="KW-0238">DNA-binding</keyword>
<evidence type="ECO:0000313" key="6">
    <source>
        <dbReference type="EMBL" id="ATB33160.1"/>
    </source>
</evidence>
<evidence type="ECO:0000256" key="2">
    <source>
        <dbReference type="ARBA" id="ARBA00023125"/>
    </source>
</evidence>
<dbReference type="InterPro" id="IPR037923">
    <property type="entry name" value="HTH-like"/>
</dbReference>
<dbReference type="PROSITE" id="PS00041">
    <property type="entry name" value="HTH_ARAC_FAMILY_1"/>
    <property type="match status" value="1"/>
</dbReference>
<dbReference type="KEGG" id="mbd:MEBOL_006649"/>
<dbReference type="Pfam" id="PF02311">
    <property type="entry name" value="AraC_binding"/>
    <property type="match status" value="1"/>
</dbReference>
<dbReference type="SUPFAM" id="SSF51215">
    <property type="entry name" value="Regulatory protein AraC"/>
    <property type="match status" value="1"/>
</dbReference>
<dbReference type="SMART" id="SM00342">
    <property type="entry name" value="HTH_ARAC"/>
    <property type="match status" value="1"/>
</dbReference>
<dbReference type="PANTHER" id="PTHR46796:SF2">
    <property type="entry name" value="TRANSCRIPTIONAL REGULATORY PROTEIN"/>
    <property type="match status" value="1"/>
</dbReference>
<proteinExistence type="predicted"/>
<organism evidence="6 7">
    <name type="scientific">Melittangium boletus DSM 14713</name>
    <dbReference type="NCBI Taxonomy" id="1294270"/>
    <lineage>
        <taxon>Bacteria</taxon>
        <taxon>Pseudomonadati</taxon>
        <taxon>Myxococcota</taxon>
        <taxon>Myxococcia</taxon>
        <taxon>Myxococcales</taxon>
        <taxon>Cystobacterineae</taxon>
        <taxon>Archangiaceae</taxon>
        <taxon>Melittangium</taxon>
    </lineage>
</organism>
<reference evidence="6 7" key="1">
    <citation type="submission" date="2017-06" db="EMBL/GenBank/DDBJ databases">
        <authorList>
            <person name="Kim H.J."/>
            <person name="Triplett B.A."/>
        </authorList>
    </citation>
    <scope>NUCLEOTIDE SEQUENCE [LARGE SCALE GENOMIC DNA]</scope>
    <source>
        <strain evidence="6 7">DSM 14713</strain>
    </source>
</reference>
<evidence type="ECO:0000313" key="7">
    <source>
        <dbReference type="Proteomes" id="UP000217289"/>
    </source>
</evidence>
<evidence type="ECO:0000256" key="3">
    <source>
        <dbReference type="ARBA" id="ARBA00023159"/>
    </source>
</evidence>
<keyword evidence="7" id="KW-1185">Reference proteome</keyword>
<dbReference type="GO" id="GO:0043565">
    <property type="term" value="F:sequence-specific DNA binding"/>
    <property type="evidence" value="ECO:0007669"/>
    <property type="project" value="InterPro"/>
</dbReference>
<name>A0A250IPI8_9BACT</name>
<dbReference type="PROSITE" id="PS01124">
    <property type="entry name" value="HTH_ARAC_FAMILY_2"/>
    <property type="match status" value="1"/>
</dbReference>
<dbReference type="PANTHER" id="PTHR46796">
    <property type="entry name" value="HTH-TYPE TRANSCRIPTIONAL ACTIVATOR RHAS-RELATED"/>
    <property type="match status" value="1"/>
</dbReference>
<keyword evidence="4" id="KW-0804">Transcription</keyword>
<dbReference type="GO" id="GO:0003700">
    <property type="term" value="F:DNA-binding transcription factor activity"/>
    <property type="evidence" value="ECO:0007669"/>
    <property type="project" value="InterPro"/>
</dbReference>
<evidence type="ECO:0000256" key="4">
    <source>
        <dbReference type="ARBA" id="ARBA00023163"/>
    </source>
</evidence>
<dbReference type="InterPro" id="IPR009057">
    <property type="entry name" value="Homeodomain-like_sf"/>
</dbReference>
<dbReference type="InterPro" id="IPR003313">
    <property type="entry name" value="AraC-bd"/>
</dbReference>
<dbReference type="InterPro" id="IPR018062">
    <property type="entry name" value="HTH_AraC-typ_CS"/>
</dbReference>
<evidence type="ECO:0000256" key="1">
    <source>
        <dbReference type="ARBA" id="ARBA00023015"/>
    </source>
</evidence>
<dbReference type="InterPro" id="IPR050204">
    <property type="entry name" value="AraC_XylS_family_regulators"/>
</dbReference>
<dbReference type="Pfam" id="PF12833">
    <property type="entry name" value="HTH_18"/>
    <property type="match status" value="1"/>
</dbReference>
<dbReference type="AlphaFoldDB" id="A0A250IPI8"/>
<gene>
    <name evidence="6" type="ORF">MEBOL_006649</name>
</gene>